<dbReference type="Gene3D" id="3.50.50.60">
    <property type="entry name" value="FAD/NAD(P)-binding domain"/>
    <property type="match status" value="1"/>
</dbReference>
<dbReference type="Pfam" id="PF05199">
    <property type="entry name" value="GMC_oxred_C"/>
    <property type="match status" value="1"/>
</dbReference>
<feature type="domain" description="Glucose-methanol-choline oxidoreductase N-terminal" evidence="3">
    <location>
        <begin position="384"/>
        <end position="398"/>
    </location>
</feature>
<keyword evidence="5" id="KW-1185">Reference proteome</keyword>
<evidence type="ECO:0000313" key="4">
    <source>
        <dbReference type="EMBL" id="OAD54441.1"/>
    </source>
</evidence>
<name>A0A310S8C1_9HYME</name>
<dbReference type="PANTHER" id="PTHR11552">
    <property type="entry name" value="GLUCOSE-METHANOL-CHOLINE GMC OXIDOREDUCTASE"/>
    <property type="match status" value="1"/>
</dbReference>
<dbReference type="Proteomes" id="UP000250275">
    <property type="component" value="Unassembled WGS sequence"/>
</dbReference>
<sequence>MASSSDEIISSEDSRRSVGASSRSDLMPGRVSGFAETPLPQWPNDVARELFRSPSSLVEIIGSRMSYNVSVSSPCSTPYLGPSLAQSCPGSQFLTFMTLLDTFIRAQDKISQLCERVRPVDPPEYYYDFIVVGGGTAGSVVASRLSDIPEWKVLLLEAGPDEPPGAEAPSMVAMFLGSAIDWQYRTVNESNACLATGGSCSWPRGKNLGGTSVHNGMMYTRGHPKDYDNWAAMGNEGWSWNEVLPYFMCSENNTEINRVGRKYHATGGLLNVERFPWRPNISSDILAAAVERGYPLTEDHNGDHFLGFTVAQTTSKDGVRQSSAAAFLRPFRHRRNLQVALNATATKIIIENAKAVGVQYYQVGIPHGEVRTARASREVIVSGGAVNSPQLLLLSGIGPKEHLQAVNVSVVKDLPGVGENLQNHVSFTLSWTINVPNAFELNWASALEYVAFQRGPMSSTGLAQLTGILPSSYTTRDHPDLQFFFGGYQASCATTGEVGALMSDGPRSISISPTNIRPRSRGTLRLASNDPLQKPLIHGNYLSDPMDTAILVEGIQIALSLGNTSALQKYNMTLSNAPLSACSRYQFASNEYWSCAVRQDTGPENHQAGSCKMGPASDHMAVVDPKLRVHGIRGLRVADTSIMPQVISGNTAAPAFMIGERAAAFIKSDWGATETQWYGRGSSSMWKTSTPWKGYHSQ</sequence>
<dbReference type="GO" id="GO:0016614">
    <property type="term" value="F:oxidoreductase activity, acting on CH-OH group of donors"/>
    <property type="evidence" value="ECO:0007669"/>
    <property type="project" value="InterPro"/>
</dbReference>
<dbReference type="PROSITE" id="PS00624">
    <property type="entry name" value="GMC_OXRED_2"/>
    <property type="match status" value="1"/>
</dbReference>
<evidence type="ECO:0000259" key="3">
    <source>
        <dbReference type="PROSITE" id="PS00624"/>
    </source>
</evidence>
<accession>A0A310S8C1</accession>
<feature type="region of interest" description="Disordered" evidence="2">
    <location>
        <begin position="1"/>
        <end position="30"/>
    </location>
</feature>
<proteinExistence type="inferred from homology"/>
<dbReference type="AlphaFoldDB" id="A0A310S8C1"/>
<evidence type="ECO:0000313" key="5">
    <source>
        <dbReference type="Proteomes" id="UP000250275"/>
    </source>
</evidence>
<dbReference type="InterPro" id="IPR007867">
    <property type="entry name" value="GMC_OxRtase_C"/>
</dbReference>
<organism evidence="4 5">
    <name type="scientific">Eufriesea mexicana</name>
    <dbReference type="NCBI Taxonomy" id="516756"/>
    <lineage>
        <taxon>Eukaryota</taxon>
        <taxon>Metazoa</taxon>
        <taxon>Ecdysozoa</taxon>
        <taxon>Arthropoda</taxon>
        <taxon>Hexapoda</taxon>
        <taxon>Insecta</taxon>
        <taxon>Pterygota</taxon>
        <taxon>Neoptera</taxon>
        <taxon>Endopterygota</taxon>
        <taxon>Hymenoptera</taxon>
        <taxon>Apocrita</taxon>
        <taxon>Aculeata</taxon>
        <taxon>Apoidea</taxon>
        <taxon>Anthophila</taxon>
        <taxon>Apidae</taxon>
        <taxon>Eufriesea</taxon>
    </lineage>
</organism>
<dbReference type="SUPFAM" id="SSF54373">
    <property type="entry name" value="FAD-linked reductases, C-terminal domain"/>
    <property type="match status" value="1"/>
</dbReference>
<dbReference type="PANTHER" id="PTHR11552:SF217">
    <property type="entry name" value="GLUCOSE DEHYDROGENASE [FAD, QUINONE]"/>
    <property type="match status" value="1"/>
</dbReference>
<dbReference type="InterPro" id="IPR036188">
    <property type="entry name" value="FAD/NAD-bd_sf"/>
</dbReference>
<dbReference type="GO" id="GO:0050660">
    <property type="term" value="F:flavin adenine dinucleotide binding"/>
    <property type="evidence" value="ECO:0007669"/>
    <property type="project" value="InterPro"/>
</dbReference>
<dbReference type="InterPro" id="IPR012132">
    <property type="entry name" value="GMC_OxRdtase"/>
</dbReference>
<dbReference type="SUPFAM" id="SSF51905">
    <property type="entry name" value="FAD/NAD(P)-binding domain"/>
    <property type="match status" value="1"/>
</dbReference>
<evidence type="ECO:0000256" key="2">
    <source>
        <dbReference type="SAM" id="MobiDB-lite"/>
    </source>
</evidence>
<comment type="similarity">
    <text evidence="1">Belongs to the GMC oxidoreductase family.</text>
</comment>
<dbReference type="EMBL" id="KQ764717">
    <property type="protein sequence ID" value="OAD54441.1"/>
    <property type="molecule type" value="Genomic_DNA"/>
</dbReference>
<reference evidence="4 5" key="1">
    <citation type="submission" date="2015-07" db="EMBL/GenBank/DDBJ databases">
        <title>The genome of Eufriesea mexicana.</title>
        <authorList>
            <person name="Pan H."/>
            <person name="Kapheim K."/>
        </authorList>
    </citation>
    <scope>NUCLEOTIDE SEQUENCE [LARGE SCALE GENOMIC DNA]</scope>
    <source>
        <strain evidence="4">0111107269</strain>
        <tissue evidence="4">Whole body</tissue>
    </source>
</reference>
<dbReference type="OrthoDB" id="269227at2759"/>
<dbReference type="Gene3D" id="3.30.560.10">
    <property type="entry name" value="Glucose Oxidase, domain 3"/>
    <property type="match status" value="1"/>
</dbReference>
<gene>
    <name evidence="4" type="ORF">WN48_07806</name>
</gene>
<protein>
    <submittedName>
        <fullName evidence="4">Glucose dehydrogenase [acceptor]</fullName>
    </submittedName>
</protein>
<dbReference type="InterPro" id="IPR000172">
    <property type="entry name" value="GMC_OxRdtase_N"/>
</dbReference>
<evidence type="ECO:0000256" key="1">
    <source>
        <dbReference type="ARBA" id="ARBA00010790"/>
    </source>
</evidence>
<dbReference type="Pfam" id="PF00732">
    <property type="entry name" value="GMC_oxred_N"/>
    <property type="match status" value="1"/>
</dbReference>